<dbReference type="RefSeq" id="WP_259291826.1">
    <property type="nucleotide sequence ID" value="NZ_JANUXW010000005.1"/>
</dbReference>
<name>A0ABT2FET2_9NEIS</name>
<comment type="caution">
    <text evidence="1">The sequence shown here is derived from an EMBL/GenBank/DDBJ whole genome shotgun (WGS) entry which is preliminary data.</text>
</comment>
<evidence type="ECO:0000313" key="2">
    <source>
        <dbReference type="Proteomes" id="UP001166947"/>
    </source>
</evidence>
<sequence>MSKSLFLVKYQDQNYYDDTSEILEQTPLREDVYEKLKEYIGEKYISETKDSTEEILINYINDENLIKIINDILIPACIKGSEQIDKKIIDSSNTEEKLFLLGDLINILKILSIKRDKYNKNLNILVMVG</sequence>
<dbReference type="Proteomes" id="UP001166947">
    <property type="component" value="Unassembled WGS sequence"/>
</dbReference>
<keyword evidence="2" id="KW-1185">Reference proteome</keyword>
<reference evidence="1" key="2">
    <citation type="journal article" date="2023" name="Curr. Microbiol.">
        <title>Neisseria montereyensis sp. nov., Isolated from Oropharynx of California Sea Lion (Zalophus californianus): Genomic, Phylogenetic, and Phenotypic Study.</title>
        <authorList>
            <person name="Volokhov D.V."/>
            <person name="Zagorodnyaya T.A."/>
            <person name="Furtak V.A."/>
            <person name="Nattanmai G."/>
            <person name="Randall L."/>
            <person name="Jose S."/>
            <person name="Gao Y."/>
            <person name="Gulland F.M."/>
            <person name="Eisenberg T."/>
            <person name="Delmonte P."/>
            <person name="Blom J."/>
            <person name="Mitchell K.K."/>
        </authorList>
    </citation>
    <scope>NUCLEOTIDE SEQUENCE</scope>
    <source>
        <strain evidence="1">CSL10203-ORH2</strain>
    </source>
</reference>
<evidence type="ECO:0000313" key="1">
    <source>
        <dbReference type="EMBL" id="MCS4534033.1"/>
    </source>
</evidence>
<organism evidence="1 2">
    <name type="scientific">Neisseria montereyensis</name>
    <dbReference type="NCBI Taxonomy" id="2973938"/>
    <lineage>
        <taxon>Bacteria</taxon>
        <taxon>Pseudomonadati</taxon>
        <taxon>Pseudomonadota</taxon>
        <taxon>Betaproteobacteria</taxon>
        <taxon>Neisseriales</taxon>
        <taxon>Neisseriaceae</taxon>
        <taxon>Neisseria</taxon>
    </lineage>
</organism>
<protein>
    <submittedName>
        <fullName evidence="1">Uncharacterized protein</fullName>
    </submittedName>
</protein>
<accession>A0ABT2FET2</accession>
<gene>
    <name evidence="1" type="ORF">NXS09_06935</name>
</gene>
<dbReference type="EMBL" id="JANUXW010000005">
    <property type="protein sequence ID" value="MCS4534033.1"/>
    <property type="molecule type" value="Genomic_DNA"/>
</dbReference>
<proteinExistence type="predicted"/>
<reference evidence="1" key="1">
    <citation type="submission" date="2022-08" db="EMBL/GenBank/DDBJ databases">
        <authorList>
            <person name="Volokhov D.V."/>
            <person name="Furtak V.A."/>
            <person name="Zagorodnyaya T.A."/>
        </authorList>
    </citation>
    <scope>NUCLEOTIDE SEQUENCE</scope>
    <source>
        <strain evidence="1">CSL10203-ORH2</strain>
    </source>
</reference>